<comment type="catalytic activity">
    <reaction evidence="1">
        <text>ATP + protein L-histidine = ADP + protein N-phospho-L-histidine.</text>
        <dbReference type="EC" id="2.7.13.3"/>
    </reaction>
</comment>
<feature type="modified residue" description="4-aspartylphosphate" evidence="8">
    <location>
        <position position="668"/>
    </location>
</feature>
<evidence type="ECO:0000256" key="6">
    <source>
        <dbReference type="ARBA" id="ARBA00022777"/>
    </source>
</evidence>
<dbReference type="PRINTS" id="PR00344">
    <property type="entry name" value="BCTRLSENSOR"/>
</dbReference>
<dbReference type="InterPro" id="IPR004358">
    <property type="entry name" value="Sig_transdc_His_kin-like_C"/>
</dbReference>
<sequence length="839" mass="93018">MFRPKSSVQKKSALPLRVVLTVPNALLISTLLCLTGWLSFQTGRQTMNDVVAHLLGEATSRIWDRLDNYLTEGVGKGEGTYNQIPTGSVNQLSPSQTAGVTIKPNGKRNGSDSPKTIFRQQKTNSAFPTPTSAFNLYDFLISPNCQAFILDRSGRLVARNEVPEPKPSISVDGQQRESTQALQQKVIQLSTEYLLKHYGSLAAINSSQNLNFTANNSLYLLQVRPFKNPKGLNWLIVAVVPETDFTQKVQANTRNTILLVLVALVLSICLLLSISLRIEQRLLRLISATEAIAGGDFDSTVLGSGIAELEALACAFERMNCQLKASRQRLEEYSGDLKRQVAQKTKELKQAKIAAESANRAKSTFLANMSHELRTPLNAIIGFAHLLVNSKKTAPEQQSSLDIINRSGEHLLKLINDILSLSKIEAGQITLESNAFDLYSLLDDIEGMFQLKAQSKGLQLVFELRKDVPQYVRTDESKLRQVLINLLGNAVKFTEAGRVKLTVKCLQSMTKKPLPKFFLQFSVKDTGPGIAPDEVSRLFKPFVQTETGRKSQTGTGLGLPISSSFVKLMGGEIKVKSSVGKGTVFSFYIKVSHATESEIYDRQPQKRVKGLASNQQIYRILVADDESANRLLLTQILKAAGFLVWFADNGTLAVKLWRKYKPHLIWMDLRMPVLDGFQAAQKIRALPNGSNTKIIALSANAFVKTQELAMSNGFDDFVAKPFRETVIFEKMALHLGVRYIYEEESPRKSEQDEPVMQLTRESLSVLPRESIEKLYKAAACGDEQAVRLLIERISLSQKPLAVALTKLVDNMSLDIISDLSQKCISTDCTIPKSQDCSQS</sequence>
<comment type="subcellular location">
    <subcellularLocation>
        <location evidence="2">Membrane</location>
    </subcellularLocation>
</comment>
<organism evidence="15 16">
    <name type="scientific">Microcoleus asticus IPMA8</name>
    <dbReference type="NCBI Taxonomy" id="2563858"/>
    <lineage>
        <taxon>Bacteria</taxon>
        <taxon>Bacillati</taxon>
        <taxon>Cyanobacteriota</taxon>
        <taxon>Cyanophyceae</taxon>
        <taxon>Oscillatoriophycideae</taxon>
        <taxon>Oscillatoriales</taxon>
        <taxon>Microcoleaceae</taxon>
        <taxon>Microcoleus</taxon>
        <taxon>Microcoleus asticus</taxon>
    </lineage>
</organism>
<accession>A0ABX2CX96</accession>
<feature type="compositionally biased region" description="Polar residues" evidence="10">
    <location>
        <begin position="81"/>
        <end position="99"/>
    </location>
</feature>
<dbReference type="Pfam" id="PF00512">
    <property type="entry name" value="HisKA"/>
    <property type="match status" value="1"/>
</dbReference>
<evidence type="ECO:0000259" key="14">
    <source>
        <dbReference type="PROSITE" id="PS50885"/>
    </source>
</evidence>
<dbReference type="SUPFAM" id="SSF55874">
    <property type="entry name" value="ATPase domain of HSP90 chaperone/DNA topoisomerase II/histidine kinase"/>
    <property type="match status" value="1"/>
</dbReference>
<dbReference type="EC" id="2.7.13.3" evidence="3"/>
<keyword evidence="5 15" id="KW-0808">Transferase</keyword>
<dbReference type="SUPFAM" id="SSF47384">
    <property type="entry name" value="Homodimeric domain of signal transducing histidine kinase"/>
    <property type="match status" value="1"/>
</dbReference>
<dbReference type="SMART" id="SM00448">
    <property type="entry name" value="REC"/>
    <property type="match status" value="1"/>
</dbReference>
<feature type="transmembrane region" description="Helical" evidence="11">
    <location>
        <begin position="257"/>
        <end position="276"/>
    </location>
</feature>
<dbReference type="PROSITE" id="PS50885">
    <property type="entry name" value="HAMP"/>
    <property type="match status" value="1"/>
</dbReference>
<dbReference type="PROSITE" id="PS50110">
    <property type="entry name" value="RESPONSE_REGULATORY"/>
    <property type="match status" value="1"/>
</dbReference>
<dbReference type="InterPro" id="IPR005467">
    <property type="entry name" value="His_kinase_dom"/>
</dbReference>
<dbReference type="Pfam" id="PF00672">
    <property type="entry name" value="HAMP"/>
    <property type="match status" value="1"/>
</dbReference>
<evidence type="ECO:0000256" key="2">
    <source>
        <dbReference type="ARBA" id="ARBA00004370"/>
    </source>
</evidence>
<feature type="transmembrane region" description="Helical" evidence="11">
    <location>
        <begin position="20"/>
        <end position="40"/>
    </location>
</feature>
<dbReference type="SMART" id="SM00387">
    <property type="entry name" value="HATPase_c"/>
    <property type="match status" value="1"/>
</dbReference>
<evidence type="ECO:0000256" key="5">
    <source>
        <dbReference type="ARBA" id="ARBA00022679"/>
    </source>
</evidence>
<reference evidence="15 16" key="1">
    <citation type="journal article" date="2020" name="Sci. Rep.">
        <title>A novel cyanobacterial geosmin producer, revising GeoA distribution and dispersion patterns in Bacteria.</title>
        <authorList>
            <person name="Churro C."/>
            <person name="Semedo-Aguiar A.P."/>
            <person name="Silva A.D."/>
            <person name="Pereira-Leal J.B."/>
            <person name="Leite R.B."/>
        </authorList>
    </citation>
    <scope>NUCLEOTIDE SEQUENCE [LARGE SCALE GENOMIC DNA]</scope>
    <source>
        <strain evidence="15 16">IPMA8</strain>
    </source>
</reference>
<dbReference type="InterPro" id="IPR036890">
    <property type="entry name" value="HATPase_C_sf"/>
</dbReference>
<evidence type="ECO:0000256" key="10">
    <source>
        <dbReference type="SAM" id="MobiDB-lite"/>
    </source>
</evidence>
<name>A0ABX2CX96_9CYAN</name>
<evidence type="ECO:0000259" key="12">
    <source>
        <dbReference type="PROSITE" id="PS50109"/>
    </source>
</evidence>
<evidence type="ECO:0000256" key="11">
    <source>
        <dbReference type="SAM" id="Phobius"/>
    </source>
</evidence>
<evidence type="ECO:0000313" key="15">
    <source>
        <dbReference type="EMBL" id="NQE34040.1"/>
    </source>
</evidence>
<evidence type="ECO:0000256" key="8">
    <source>
        <dbReference type="PROSITE-ProRule" id="PRU00169"/>
    </source>
</evidence>
<dbReference type="CDD" id="cd16922">
    <property type="entry name" value="HATPase_EvgS-ArcB-TorS-like"/>
    <property type="match status" value="1"/>
</dbReference>
<evidence type="ECO:0000256" key="7">
    <source>
        <dbReference type="ARBA" id="ARBA00023012"/>
    </source>
</evidence>
<keyword evidence="4 8" id="KW-0597">Phosphoprotein</keyword>
<dbReference type="InterPro" id="IPR001789">
    <property type="entry name" value="Sig_transdc_resp-reg_receiver"/>
</dbReference>
<dbReference type="EMBL" id="SRRZ01000023">
    <property type="protein sequence ID" value="NQE34040.1"/>
    <property type="molecule type" value="Genomic_DNA"/>
</dbReference>
<feature type="region of interest" description="Disordered" evidence="10">
    <location>
        <begin position="81"/>
        <end position="116"/>
    </location>
</feature>
<dbReference type="Gene3D" id="3.40.50.2300">
    <property type="match status" value="1"/>
</dbReference>
<feature type="domain" description="Histidine kinase" evidence="12">
    <location>
        <begin position="368"/>
        <end position="593"/>
    </location>
</feature>
<dbReference type="CDD" id="cd00082">
    <property type="entry name" value="HisKA"/>
    <property type="match status" value="1"/>
</dbReference>
<evidence type="ECO:0000256" key="4">
    <source>
        <dbReference type="ARBA" id="ARBA00022553"/>
    </source>
</evidence>
<dbReference type="InterPro" id="IPR036097">
    <property type="entry name" value="HisK_dim/P_sf"/>
</dbReference>
<keyword evidence="7" id="KW-0902">Two-component regulatory system</keyword>
<dbReference type="Pfam" id="PF02518">
    <property type="entry name" value="HATPase_c"/>
    <property type="match status" value="1"/>
</dbReference>
<dbReference type="Gene3D" id="6.10.340.10">
    <property type="match status" value="1"/>
</dbReference>
<keyword evidence="11" id="KW-0472">Membrane</keyword>
<keyword evidence="6 15" id="KW-0418">Kinase</keyword>
<evidence type="ECO:0000259" key="13">
    <source>
        <dbReference type="PROSITE" id="PS50110"/>
    </source>
</evidence>
<feature type="domain" description="HAMP" evidence="14">
    <location>
        <begin position="276"/>
        <end position="328"/>
    </location>
</feature>
<gene>
    <name evidence="15" type="primary">barA_3</name>
    <name evidence="15" type="ORF">E5S67_01763</name>
</gene>
<dbReference type="PANTHER" id="PTHR45339">
    <property type="entry name" value="HYBRID SIGNAL TRANSDUCTION HISTIDINE KINASE J"/>
    <property type="match status" value="1"/>
</dbReference>
<evidence type="ECO:0000313" key="16">
    <source>
        <dbReference type="Proteomes" id="UP000702425"/>
    </source>
</evidence>
<dbReference type="InterPro" id="IPR003661">
    <property type="entry name" value="HisK_dim/P_dom"/>
</dbReference>
<dbReference type="PROSITE" id="PS50109">
    <property type="entry name" value="HIS_KIN"/>
    <property type="match status" value="1"/>
</dbReference>
<dbReference type="CDD" id="cd06225">
    <property type="entry name" value="HAMP"/>
    <property type="match status" value="1"/>
</dbReference>
<dbReference type="InterPro" id="IPR011006">
    <property type="entry name" value="CheY-like_superfamily"/>
</dbReference>
<dbReference type="Gene3D" id="1.10.287.130">
    <property type="match status" value="1"/>
</dbReference>
<keyword evidence="16" id="KW-1185">Reference proteome</keyword>
<feature type="coiled-coil region" evidence="9">
    <location>
        <begin position="323"/>
        <end position="361"/>
    </location>
</feature>
<evidence type="ECO:0000256" key="9">
    <source>
        <dbReference type="SAM" id="Coils"/>
    </source>
</evidence>
<feature type="domain" description="Response regulatory" evidence="13">
    <location>
        <begin position="619"/>
        <end position="735"/>
    </location>
</feature>
<dbReference type="PANTHER" id="PTHR45339:SF1">
    <property type="entry name" value="HYBRID SIGNAL TRANSDUCTION HISTIDINE KINASE J"/>
    <property type="match status" value="1"/>
</dbReference>
<evidence type="ECO:0000256" key="3">
    <source>
        <dbReference type="ARBA" id="ARBA00012438"/>
    </source>
</evidence>
<proteinExistence type="predicted"/>
<dbReference type="SMART" id="SM00388">
    <property type="entry name" value="HisKA"/>
    <property type="match status" value="1"/>
</dbReference>
<keyword evidence="11" id="KW-1133">Transmembrane helix</keyword>
<keyword evidence="9" id="KW-0175">Coiled coil</keyword>
<dbReference type="Pfam" id="PF00072">
    <property type="entry name" value="Response_reg"/>
    <property type="match status" value="1"/>
</dbReference>
<dbReference type="InterPro" id="IPR003594">
    <property type="entry name" value="HATPase_dom"/>
</dbReference>
<dbReference type="Gene3D" id="3.30.565.10">
    <property type="entry name" value="Histidine kinase-like ATPase, C-terminal domain"/>
    <property type="match status" value="1"/>
</dbReference>
<dbReference type="CDD" id="cd17546">
    <property type="entry name" value="REC_hyHK_CKI1_RcsC-like"/>
    <property type="match status" value="1"/>
</dbReference>
<comment type="caution">
    <text evidence="15">The sequence shown here is derived from an EMBL/GenBank/DDBJ whole genome shotgun (WGS) entry which is preliminary data.</text>
</comment>
<dbReference type="SUPFAM" id="SSF52172">
    <property type="entry name" value="CheY-like"/>
    <property type="match status" value="1"/>
</dbReference>
<dbReference type="Proteomes" id="UP000702425">
    <property type="component" value="Unassembled WGS sequence"/>
</dbReference>
<evidence type="ECO:0000256" key="1">
    <source>
        <dbReference type="ARBA" id="ARBA00000085"/>
    </source>
</evidence>
<dbReference type="GO" id="GO:0004673">
    <property type="term" value="F:protein histidine kinase activity"/>
    <property type="evidence" value="ECO:0007669"/>
    <property type="project" value="UniProtKB-EC"/>
</dbReference>
<dbReference type="SMART" id="SM00304">
    <property type="entry name" value="HAMP"/>
    <property type="match status" value="1"/>
</dbReference>
<keyword evidence="11" id="KW-0812">Transmembrane</keyword>
<dbReference type="InterPro" id="IPR003660">
    <property type="entry name" value="HAMP_dom"/>
</dbReference>
<protein>
    <recommendedName>
        <fullName evidence="3">histidine kinase</fullName>
        <ecNumber evidence="3">2.7.13.3</ecNumber>
    </recommendedName>
</protein>